<sequence length="151" mass="15824">MEGGLMTDPTITVAAFARLAGATKAELDDLILSGVLPQPTGRDRRLPLREAAVAYLGHLRADLATARAGASASRAQDARADAAALELAVERRDMVDGVDVDIAVAHACGAIRVAFQCIPTRATRDLSQRRPLEVAFHALLAELAAGLASDE</sequence>
<gene>
    <name evidence="1" type="ordered locus">Rsph17025_0099</name>
</gene>
<organism evidence="1">
    <name type="scientific">Cereibacter sphaeroides (strain ATCC 17025 / ATH 2.4.3)</name>
    <name type="common">Rhodobacter sphaeroides</name>
    <dbReference type="NCBI Taxonomy" id="349102"/>
    <lineage>
        <taxon>Bacteria</taxon>
        <taxon>Pseudomonadati</taxon>
        <taxon>Pseudomonadota</taxon>
        <taxon>Alphaproteobacteria</taxon>
        <taxon>Rhodobacterales</taxon>
        <taxon>Paracoccaceae</taxon>
        <taxon>Cereibacter</taxon>
    </lineage>
</organism>
<reference evidence="1" key="1">
    <citation type="submission" date="2007-04" db="EMBL/GenBank/DDBJ databases">
        <title>Complete sequence of chromosome of Rhodobacter sphaeroides ATCC 17025.</title>
        <authorList>
            <consortium name="US DOE Joint Genome Institute"/>
            <person name="Copeland A."/>
            <person name="Lucas S."/>
            <person name="Lapidus A."/>
            <person name="Barry K."/>
            <person name="Detter J.C."/>
            <person name="Glavina del Rio T."/>
            <person name="Hammon N."/>
            <person name="Israni S."/>
            <person name="Dalin E."/>
            <person name="Tice H."/>
            <person name="Pitluck S."/>
            <person name="Chertkov O."/>
            <person name="Brettin T."/>
            <person name="Bruce D."/>
            <person name="Han C."/>
            <person name="Schmutz J."/>
            <person name="Larimer F."/>
            <person name="Land M."/>
            <person name="Hauser L."/>
            <person name="Kyrpides N."/>
            <person name="Kim E."/>
            <person name="Richardson P."/>
            <person name="Mackenzie C."/>
            <person name="Choudhary M."/>
            <person name="Donohue T.J."/>
            <person name="Kaplan S."/>
        </authorList>
    </citation>
    <scope>NUCLEOTIDE SEQUENCE [LARGE SCALE GENOMIC DNA]</scope>
    <source>
        <strain evidence="1">ATCC 17025</strain>
    </source>
</reference>
<dbReference type="KEGG" id="rsq:Rsph17025_0099"/>
<dbReference type="eggNOG" id="ENOG5031BJA">
    <property type="taxonomic scope" value="Bacteria"/>
</dbReference>
<proteinExistence type="predicted"/>
<dbReference type="STRING" id="349102.Rsph17025_0099"/>
<accession>A4WNP6</accession>
<protein>
    <submittedName>
        <fullName evidence="1">Uncharacterized protein</fullName>
    </submittedName>
</protein>
<dbReference type="BioCyc" id="RSPH349102:G1G8M-100-MONOMER"/>
<evidence type="ECO:0000313" key="1">
    <source>
        <dbReference type="EMBL" id="ABP69010.1"/>
    </source>
</evidence>
<dbReference type="EMBL" id="CP000661">
    <property type="protein sequence ID" value="ABP69010.1"/>
    <property type="molecule type" value="Genomic_DNA"/>
</dbReference>
<dbReference type="AlphaFoldDB" id="A4WNP6"/>
<name>A4WNP6_CERS5</name>
<dbReference type="HOGENOM" id="CLU_1739135_0_0_5"/>